<proteinExistence type="predicted"/>
<dbReference type="AlphaFoldDB" id="A0A0A8ZZW3"/>
<protein>
    <submittedName>
        <fullName evidence="1">Uncharacterized protein</fullName>
    </submittedName>
</protein>
<accession>A0A0A8ZZW3</accession>
<organism evidence="1">
    <name type="scientific">Arundo donax</name>
    <name type="common">Giant reed</name>
    <name type="synonym">Donax arundinaceus</name>
    <dbReference type="NCBI Taxonomy" id="35708"/>
    <lineage>
        <taxon>Eukaryota</taxon>
        <taxon>Viridiplantae</taxon>
        <taxon>Streptophyta</taxon>
        <taxon>Embryophyta</taxon>
        <taxon>Tracheophyta</taxon>
        <taxon>Spermatophyta</taxon>
        <taxon>Magnoliopsida</taxon>
        <taxon>Liliopsida</taxon>
        <taxon>Poales</taxon>
        <taxon>Poaceae</taxon>
        <taxon>PACMAD clade</taxon>
        <taxon>Arundinoideae</taxon>
        <taxon>Arundineae</taxon>
        <taxon>Arundo</taxon>
    </lineage>
</organism>
<sequence>MMIACSTKCLNKQCLVDSDGSWLSLPTTSFFLLLFNANCKLKF</sequence>
<reference evidence="1" key="1">
    <citation type="submission" date="2014-09" db="EMBL/GenBank/DDBJ databases">
        <authorList>
            <person name="Magalhaes I.L.F."/>
            <person name="Oliveira U."/>
            <person name="Santos F.R."/>
            <person name="Vidigal T.H.D.A."/>
            <person name="Brescovit A.D."/>
            <person name="Santos A.J."/>
        </authorList>
    </citation>
    <scope>NUCLEOTIDE SEQUENCE</scope>
    <source>
        <tissue evidence="1">Shoot tissue taken approximately 20 cm above the soil surface</tissue>
    </source>
</reference>
<reference evidence="1" key="2">
    <citation type="journal article" date="2015" name="Data Brief">
        <title>Shoot transcriptome of the giant reed, Arundo donax.</title>
        <authorList>
            <person name="Barrero R.A."/>
            <person name="Guerrero F.D."/>
            <person name="Moolhuijzen P."/>
            <person name="Goolsby J.A."/>
            <person name="Tidwell J."/>
            <person name="Bellgard S.E."/>
            <person name="Bellgard M.I."/>
        </authorList>
    </citation>
    <scope>NUCLEOTIDE SEQUENCE</scope>
    <source>
        <tissue evidence="1">Shoot tissue taken approximately 20 cm above the soil surface</tissue>
    </source>
</reference>
<evidence type="ECO:0000313" key="1">
    <source>
        <dbReference type="EMBL" id="JAD42290.1"/>
    </source>
</evidence>
<name>A0A0A8ZZW3_ARUDO</name>
<dbReference type="EMBL" id="GBRH01255605">
    <property type="protein sequence ID" value="JAD42290.1"/>
    <property type="molecule type" value="Transcribed_RNA"/>
</dbReference>